<dbReference type="KEGG" id="mseb:RE474_04570"/>
<keyword evidence="8 12" id="KW-0443">Lipid metabolism</keyword>
<evidence type="ECO:0000256" key="8">
    <source>
        <dbReference type="ARBA" id="ARBA00023098"/>
    </source>
</evidence>
<comment type="function">
    <text evidence="12">Prenyltransferase that catalyzes the transfer of the geranylgeranyl moiety of geranylgeranyl diphosphate (GGPP) to the C2 hydroxyl of (S)-3-O-geranylgeranylglyceryl phosphate (GGGP). This reaction is the second ether-bond-formation step in the biosynthesis of archaeal membrane lipids.</text>
</comment>
<dbReference type="InterPro" id="IPR023547">
    <property type="entry name" value="DGGGP_synth"/>
</dbReference>
<accession>A0AA51UME8</accession>
<feature type="transmembrane region" description="Helical" evidence="12">
    <location>
        <begin position="94"/>
        <end position="111"/>
    </location>
</feature>
<dbReference type="EC" id="2.5.1.42" evidence="12"/>
<keyword evidence="14" id="KW-1185">Reference proteome</keyword>
<protein>
    <recommendedName>
        <fullName evidence="12">Digeranylgeranylglyceryl phosphate synthase</fullName>
        <shortName evidence="12">DGGGP synthase</shortName>
        <shortName evidence="12">DGGGPS</shortName>
        <ecNumber evidence="12">2.5.1.42</ecNumber>
    </recommendedName>
    <alternativeName>
        <fullName evidence="12">(S)-2,3-di-O-geranylgeranylglyceryl phosphate synthase</fullName>
    </alternativeName>
    <alternativeName>
        <fullName evidence="12">Geranylgeranylglycerol-phosphate geranylgeranyltransferase</fullName>
    </alternativeName>
</protein>
<evidence type="ECO:0000256" key="1">
    <source>
        <dbReference type="ARBA" id="ARBA00004651"/>
    </source>
</evidence>
<keyword evidence="11 12" id="KW-1208">Phospholipid metabolism</keyword>
<dbReference type="PANTHER" id="PTHR42723:SF1">
    <property type="entry name" value="CHLOROPHYLL SYNTHASE, CHLOROPLASTIC"/>
    <property type="match status" value="1"/>
</dbReference>
<feature type="transmembrane region" description="Helical" evidence="12">
    <location>
        <begin position="169"/>
        <end position="189"/>
    </location>
</feature>
<dbReference type="GeneID" id="84231965"/>
<dbReference type="HAMAP" id="MF_01286">
    <property type="entry name" value="DGGGP_synth"/>
    <property type="match status" value="1"/>
</dbReference>
<evidence type="ECO:0000256" key="5">
    <source>
        <dbReference type="ARBA" id="ARBA00022692"/>
    </source>
</evidence>
<sequence length="289" mass="30793">MQTYLKLMRSGNCLMAAIAALVGVFIAYNIVSSNVSPDFYAVAFPTVPILDSFKVFLVVFLVTGAGNAINDYFDIDIDRINKPDRPIPSGKIGLKAALYFSLALFAAGSIIAASINIICGVIALVNSLLLIYYASTLKRTALLGNIAVGYLTGSAFLFGGAVFFEYGGIKAVFVLFVLATMATIAREIVKDIEDIEGDREDGAQTLPIIIGPKKAAYLASLIGLVAVLASPLPYIQSLMTVRYLILVAVADLLFAVAVYEILGKNNPARSSKMFKMAMAFALISFIAGA</sequence>
<feature type="transmembrane region" description="Helical" evidence="12">
    <location>
        <begin position="241"/>
        <end position="261"/>
    </location>
</feature>
<dbReference type="InterPro" id="IPR000537">
    <property type="entry name" value="UbiA_prenyltransferase"/>
</dbReference>
<keyword evidence="9 12" id="KW-0472">Membrane</keyword>
<dbReference type="Proteomes" id="UP001182908">
    <property type="component" value="Chromosome"/>
</dbReference>
<dbReference type="Gene3D" id="1.10.357.140">
    <property type="entry name" value="UbiA prenyltransferase"/>
    <property type="match status" value="1"/>
</dbReference>
<dbReference type="Gene3D" id="1.20.120.1780">
    <property type="entry name" value="UbiA prenyltransferase"/>
    <property type="match status" value="1"/>
</dbReference>
<feature type="transmembrane region" description="Helical" evidence="12">
    <location>
        <begin position="117"/>
        <end position="135"/>
    </location>
</feature>
<feature type="transmembrane region" description="Helical" evidence="12">
    <location>
        <begin position="12"/>
        <end position="32"/>
    </location>
</feature>
<keyword evidence="3 12" id="KW-0444">Lipid biosynthesis</keyword>
<comment type="subcellular location">
    <subcellularLocation>
        <location evidence="1 12">Cell membrane</location>
        <topology evidence="1 12">Multi-pass membrane protein</topology>
    </subcellularLocation>
</comment>
<feature type="transmembrane region" description="Helical" evidence="12">
    <location>
        <begin position="52"/>
        <end position="73"/>
    </location>
</feature>
<keyword evidence="5 12" id="KW-0812">Transmembrane</keyword>
<evidence type="ECO:0000256" key="10">
    <source>
        <dbReference type="ARBA" id="ARBA00023209"/>
    </source>
</evidence>
<comment type="similarity">
    <text evidence="12">Belongs to the UbiA prenyltransferase family. DGGGP synthase subfamily.</text>
</comment>
<dbReference type="EMBL" id="CP133592">
    <property type="protein sequence ID" value="WMW25999.1"/>
    <property type="molecule type" value="Genomic_DNA"/>
</dbReference>
<feature type="transmembrane region" description="Helical" evidence="12">
    <location>
        <begin position="215"/>
        <end position="235"/>
    </location>
</feature>
<evidence type="ECO:0000256" key="2">
    <source>
        <dbReference type="ARBA" id="ARBA00022475"/>
    </source>
</evidence>
<keyword evidence="10 12" id="KW-0594">Phospholipid biosynthesis</keyword>
<proteinExistence type="inferred from homology"/>
<evidence type="ECO:0000256" key="4">
    <source>
        <dbReference type="ARBA" id="ARBA00022679"/>
    </source>
</evidence>
<evidence type="ECO:0000313" key="14">
    <source>
        <dbReference type="Proteomes" id="UP001182908"/>
    </source>
</evidence>
<evidence type="ECO:0000256" key="3">
    <source>
        <dbReference type="ARBA" id="ARBA00022516"/>
    </source>
</evidence>
<organism evidence="13 14">
    <name type="scientific">Methanolobus sediminis</name>
    <dbReference type="NCBI Taxonomy" id="3072978"/>
    <lineage>
        <taxon>Archaea</taxon>
        <taxon>Methanobacteriati</taxon>
        <taxon>Methanobacteriota</taxon>
        <taxon>Stenosarchaea group</taxon>
        <taxon>Methanomicrobia</taxon>
        <taxon>Methanosarcinales</taxon>
        <taxon>Methanosarcinaceae</taxon>
        <taxon>Methanolobus</taxon>
    </lineage>
</organism>
<dbReference type="AlphaFoldDB" id="A0AA51UME8"/>
<name>A0AA51UME8_9EURY</name>
<evidence type="ECO:0000256" key="7">
    <source>
        <dbReference type="ARBA" id="ARBA00022989"/>
    </source>
</evidence>
<dbReference type="NCBIfam" id="NF009521">
    <property type="entry name" value="PRK12882.1"/>
    <property type="match status" value="1"/>
</dbReference>
<evidence type="ECO:0000256" key="11">
    <source>
        <dbReference type="ARBA" id="ARBA00023264"/>
    </source>
</evidence>
<dbReference type="GO" id="GO:0000287">
    <property type="term" value="F:magnesium ion binding"/>
    <property type="evidence" value="ECO:0007669"/>
    <property type="project" value="UniProtKB-UniRule"/>
</dbReference>
<evidence type="ECO:0000256" key="9">
    <source>
        <dbReference type="ARBA" id="ARBA00023136"/>
    </source>
</evidence>
<dbReference type="Pfam" id="PF01040">
    <property type="entry name" value="UbiA"/>
    <property type="match status" value="1"/>
</dbReference>
<keyword evidence="2 12" id="KW-1003">Cell membrane</keyword>
<dbReference type="PANTHER" id="PTHR42723">
    <property type="entry name" value="CHLOROPHYLL SYNTHASE"/>
    <property type="match status" value="1"/>
</dbReference>
<dbReference type="GO" id="GO:0005886">
    <property type="term" value="C:plasma membrane"/>
    <property type="evidence" value="ECO:0007669"/>
    <property type="project" value="UniProtKB-SubCell"/>
</dbReference>
<dbReference type="RefSeq" id="WP_309311796.1">
    <property type="nucleotide sequence ID" value="NZ_CP133592.1"/>
</dbReference>
<dbReference type="GO" id="GO:0047295">
    <property type="term" value="F:geranylgeranylglycerol-phosphate geranylgeranyltransferase activity"/>
    <property type="evidence" value="ECO:0007669"/>
    <property type="project" value="UniProtKB-UniRule"/>
</dbReference>
<dbReference type="InterPro" id="IPR050475">
    <property type="entry name" value="Prenyltransferase_related"/>
</dbReference>
<keyword evidence="6 12" id="KW-0460">Magnesium</keyword>
<evidence type="ECO:0000256" key="12">
    <source>
        <dbReference type="HAMAP-Rule" id="MF_01286"/>
    </source>
</evidence>
<evidence type="ECO:0000256" key="6">
    <source>
        <dbReference type="ARBA" id="ARBA00022842"/>
    </source>
</evidence>
<evidence type="ECO:0000313" key="13">
    <source>
        <dbReference type="EMBL" id="WMW25999.1"/>
    </source>
</evidence>
<comment type="cofactor">
    <cofactor evidence="12">
        <name>Mg(2+)</name>
        <dbReference type="ChEBI" id="CHEBI:18420"/>
    </cofactor>
</comment>
<dbReference type="InterPro" id="IPR044878">
    <property type="entry name" value="UbiA_sf"/>
</dbReference>
<keyword evidence="7 12" id="KW-1133">Transmembrane helix</keyword>
<comment type="catalytic activity">
    <reaction evidence="12">
        <text>sn-3-O-(geranylgeranyl)glycerol 1-phosphate + (2E,6E,10E)-geranylgeranyl diphosphate = 2,3-bis-O-(geranylgeranyl)-sn-glycerol 1-phosphate + diphosphate</text>
        <dbReference type="Rhea" id="RHEA:18109"/>
        <dbReference type="ChEBI" id="CHEBI:33019"/>
        <dbReference type="ChEBI" id="CHEBI:57677"/>
        <dbReference type="ChEBI" id="CHEBI:58756"/>
        <dbReference type="ChEBI" id="CHEBI:58837"/>
        <dbReference type="EC" id="2.5.1.42"/>
    </reaction>
</comment>
<reference evidence="13 14" key="1">
    <citation type="submission" date="2023-08" db="EMBL/GenBank/DDBJ databases">
        <title>Methanolobus mangrovi sp. nov. and Methanolobus sediminis sp. nov, two novel methylotrophic methanogens isolated from mangrove sediments in China.</title>
        <authorList>
            <person name="Zhou J."/>
        </authorList>
    </citation>
    <scope>NUCLEOTIDE SEQUENCE [LARGE SCALE GENOMIC DNA]</scope>
    <source>
        <strain evidence="13 14">FTZ6</strain>
    </source>
</reference>
<gene>
    <name evidence="13" type="ORF">RE474_04570</name>
</gene>
<keyword evidence="4 12" id="KW-0808">Transferase</keyword>
<dbReference type="CDD" id="cd13961">
    <property type="entry name" value="PT_UbiA_DGGGPS"/>
    <property type="match status" value="1"/>
</dbReference>
<feature type="transmembrane region" description="Helical" evidence="12">
    <location>
        <begin position="142"/>
        <end position="163"/>
    </location>
</feature>
<comment type="pathway">
    <text evidence="12">Membrane lipid metabolism; glycerophospholipid metabolism.</text>
</comment>
<dbReference type="GO" id="GO:0046474">
    <property type="term" value="P:glycerophospholipid biosynthetic process"/>
    <property type="evidence" value="ECO:0007669"/>
    <property type="project" value="UniProtKB-UniRule"/>
</dbReference>